<dbReference type="OrthoDB" id="7779986at2759"/>
<name>A0A139WLT7_TRICA</name>
<dbReference type="STRING" id="7070.A0A139WLT7"/>
<dbReference type="OMA" id="TREYHKE"/>
<keyword evidence="1" id="KW-0472">Membrane</keyword>
<dbReference type="FunCoup" id="A0A139WLT7">
    <property type="interactions" value="7"/>
</dbReference>
<protein>
    <submittedName>
        <fullName evidence="3">Uncharacterized protein</fullName>
    </submittedName>
</protein>
<evidence type="ECO:0000313" key="4">
    <source>
        <dbReference type="Proteomes" id="UP000007266"/>
    </source>
</evidence>
<evidence type="ECO:0000313" key="3">
    <source>
        <dbReference type="EMBL" id="KYB28795.1"/>
    </source>
</evidence>
<reference evidence="3 4" key="2">
    <citation type="journal article" date="2010" name="Nucleic Acids Res.">
        <title>BeetleBase in 2010: revisions to provide comprehensive genomic information for Tribolium castaneum.</title>
        <authorList>
            <person name="Kim H.S."/>
            <person name="Murphy T."/>
            <person name="Xia J."/>
            <person name="Caragea D."/>
            <person name="Park Y."/>
            <person name="Beeman R.W."/>
            <person name="Lorenzen M.D."/>
            <person name="Butcher S."/>
            <person name="Manak J.R."/>
            <person name="Brown S.J."/>
        </authorList>
    </citation>
    <scope>GENOME REANNOTATION</scope>
    <source>
        <strain evidence="3 4">Georgia GA2</strain>
    </source>
</reference>
<dbReference type="InParanoid" id="A0A139WLT7"/>
<sequence>MTSTQFVRFVIFIIVVLLAISQEVEGRRKILKGRKAVTRTYYRYPAIPAWAIVLLVGLGELIVGGILFVILYFLVVDQALKPRYMRALSSPRSTTPTP</sequence>
<dbReference type="KEGG" id="tca:103314682"/>
<dbReference type="Proteomes" id="UP000007266">
    <property type="component" value="Linkage group 3"/>
</dbReference>
<keyword evidence="1" id="KW-0812">Transmembrane</keyword>
<evidence type="ECO:0000256" key="2">
    <source>
        <dbReference type="SAM" id="SignalP"/>
    </source>
</evidence>
<gene>
    <name evidence="3" type="primary">AUGUSTUS-3.0.2_32465</name>
    <name evidence="3" type="ORF">TcasGA2_TC032465</name>
</gene>
<keyword evidence="1" id="KW-1133">Transmembrane helix</keyword>
<proteinExistence type="predicted"/>
<accession>A0A139WLT7</accession>
<dbReference type="SMR" id="A0A139WLT7"/>
<organism evidence="3 4">
    <name type="scientific">Tribolium castaneum</name>
    <name type="common">Red flour beetle</name>
    <dbReference type="NCBI Taxonomy" id="7070"/>
    <lineage>
        <taxon>Eukaryota</taxon>
        <taxon>Metazoa</taxon>
        <taxon>Ecdysozoa</taxon>
        <taxon>Arthropoda</taxon>
        <taxon>Hexapoda</taxon>
        <taxon>Insecta</taxon>
        <taxon>Pterygota</taxon>
        <taxon>Neoptera</taxon>
        <taxon>Endopterygota</taxon>
        <taxon>Coleoptera</taxon>
        <taxon>Polyphaga</taxon>
        <taxon>Cucujiformia</taxon>
        <taxon>Tenebrionidae</taxon>
        <taxon>Tenebrionidae incertae sedis</taxon>
        <taxon>Tribolium</taxon>
    </lineage>
</organism>
<feature type="transmembrane region" description="Helical" evidence="1">
    <location>
        <begin position="50"/>
        <end position="76"/>
    </location>
</feature>
<dbReference type="AlphaFoldDB" id="A0A139WLT7"/>
<evidence type="ECO:0000256" key="1">
    <source>
        <dbReference type="SAM" id="Phobius"/>
    </source>
</evidence>
<keyword evidence="2" id="KW-0732">Signal</keyword>
<feature type="chain" id="PRO_5007300150" evidence="2">
    <location>
        <begin position="27"/>
        <end position="98"/>
    </location>
</feature>
<keyword evidence="4" id="KW-1185">Reference proteome</keyword>
<dbReference type="EMBL" id="KQ971321">
    <property type="protein sequence ID" value="KYB28795.1"/>
    <property type="molecule type" value="Genomic_DNA"/>
</dbReference>
<reference evidence="3 4" key="1">
    <citation type="journal article" date="2008" name="Nature">
        <title>The genome of the model beetle and pest Tribolium castaneum.</title>
        <authorList>
            <consortium name="Tribolium Genome Sequencing Consortium"/>
            <person name="Richards S."/>
            <person name="Gibbs R.A."/>
            <person name="Weinstock G.M."/>
            <person name="Brown S.J."/>
            <person name="Denell R."/>
            <person name="Beeman R.W."/>
            <person name="Gibbs R."/>
            <person name="Beeman R.W."/>
            <person name="Brown S.J."/>
            <person name="Bucher G."/>
            <person name="Friedrich M."/>
            <person name="Grimmelikhuijzen C.J."/>
            <person name="Klingler M."/>
            <person name="Lorenzen M."/>
            <person name="Richards S."/>
            <person name="Roth S."/>
            <person name="Schroder R."/>
            <person name="Tautz D."/>
            <person name="Zdobnov E.M."/>
            <person name="Muzny D."/>
            <person name="Gibbs R.A."/>
            <person name="Weinstock G.M."/>
            <person name="Attaway T."/>
            <person name="Bell S."/>
            <person name="Buhay C.J."/>
            <person name="Chandrabose M.N."/>
            <person name="Chavez D."/>
            <person name="Clerk-Blankenburg K.P."/>
            <person name="Cree A."/>
            <person name="Dao M."/>
            <person name="Davis C."/>
            <person name="Chacko J."/>
            <person name="Dinh H."/>
            <person name="Dugan-Rocha S."/>
            <person name="Fowler G."/>
            <person name="Garner T.T."/>
            <person name="Garnes J."/>
            <person name="Gnirke A."/>
            <person name="Hawes A."/>
            <person name="Hernandez J."/>
            <person name="Hines S."/>
            <person name="Holder M."/>
            <person name="Hume J."/>
            <person name="Jhangiani S.N."/>
            <person name="Joshi V."/>
            <person name="Khan Z.M."/>
            <person name="Jackson L."/>
            <person name="Kovar C."/>
            <person name="Kowis A."/>
            <person name="Lee S."/>
            <person name="Lewis L.R."/>
            <person name="Margolis J."/>
            <person name="Morgan M."/>
            <person name="Nazareth L.V."/>
            <person name="Nguyen N."/>
            <person name="Okwuonu G."/>
            <person name="Parker D."/>
            <person name="Richards S."/>
            <person name="Ruiz S.J."/>
            <person name="Santibanez J."/>
            <person name="Savard J."/>
            <person name="Scherer S.E."/>
            <person name="Schneider B."/>
            <person name="Sodergren E."/>
            <person name="Tautz D."/>
            <person name="Vattahil S."/>
            <person name="Villasana D."/>
            <person name="White C.S."/>
            <person name="Wright R."/>
            <person name="Park Y."/>
            <person name="Beeman R.W."/>
            <person name="Lord J."/>
            <person name="Oppert B."/>
            <person name="Lorenzen M."/>
            <person name="Brown S."/>
            <person name="Wang L."/>
            <person name="Savard J."/>
            <person name="Tautz D."/>
            <person name="Richards S."/>
            <person name="Weinstock G."/>
            <person name="Gibbs R.A."/>
            <person name="Liu Y."/>
            <person name="Worley K."/>
            <person name="Weinstock G."/>
            <person name="Elsik C.G."/>
            <person name="Reese J.T."/>
            <person name="Elhaik E."/>
            <person name="Landan G."/>
            <person name="Graur D."/>
            <person name="Arensburger P."/>
            <person name="Atkinson P."/>
            <person name="Beeman R.W."/>
            <person name="Beidler J."/>
            <person name="Brown S.J."/>
            <person name="Demuth J.P."/>
            <person name="Drury D.W."/>
            <person name="Du Y.Z."/>
            <person name="Fujiwara H."/>
            <person name="Lorenzen M."/>
            <person name="Maselli V."/>
            <person name="Osanai M."/>
            <person name="Park Y."/>
            <person name="Robertson H.M."/>
            <person name="Tu Z."/>
            <person name="Wang J.J."/>
            <person name="Wang S."/>
            <person name="Richards S."/>
            <person name="Song H."/>
            <person name="Zhang L."/>
            <person name="Sodergren E."/>
            <person name="Werner D."/>
            <person name="Stanke M."/>
            <person name="Morgenstern B."/>
            <person name="Solovyev V."/>
            <person name="Kosarev P."/>
            <person name="Brown G."/>
            <person name="Chen H.C."/>
            <person name="Ermolaeva O."/>
            <person name="Hlavina W."/>
            <person name="Kapustin Y."/>
            <person name="Kiryutin B."/>
            <person name="Kitts P."/>
            <person name="Maglott D."/>
            <person name="Pruitt K."/>
            <person name="Sapojnikov V."/>
            <person name="Souvorov A."/>
            <person name="Mackey A.J."/>
            <person name="Waterhouse R.M."/>
            <person name="Wyder S."/>
            <person name="Zdobnov E.M."/>
            <person name="Zdobnov E.M."/>
            <person name="Wyder S."/>
            <person name="Kriventseva E.V."/>
            <person name="Kadowaki T."/>
            <person name="Bork P."/>
            <person name="Aranda M."/>
            <person name="Bao R."/>
            <person name="Beermann A."/>
            <person name="Berns N."/>
            <person name="Bolognesi R."/>
            <person name="Bonneton F."/>
            <person name="Bopp D."/>
            <person name="Brown S.J."/>
            <person name="Bucher G."/>
            <person name="Butts T."/>
            <person name="Chaumot A."/>
            <person name="Denell R.E."/>
            <person name="Ferrier D.E."/>
            <person name="Friedrich M."/>
            <person name="Gordon C.M."/>
            <person name="Jindra M."/>
            <person name="Klingler M."/>
            <person name="Lan Q."/>
            <person name="Lattorff H.M."/>
            <person name="Laudet V."/>
            <person name="von Levetsow C."/>
            <person name="Liu Z."/>
            <person name="Lutz R."/>
            <person name="Lynch J.A."/>
            <person name="da Fonseca R.N."/>
            <person name="Posnien N."/>
            <person name="Reuter R."/>
            <person name="Roth S."/>
            <person name="Savard J."/>
            <person name="Schinko J.B."/>
            <person name="Schmitt C."/>
            <person name="Schoppmeier M."/>
            <person name="Schroder R."/>
            <person name="Shippy T.D."/>
            <person name="Simonnet F."/>
            <person name="Marques-Souza H."/>
            <person name="Tautz D."/>
            <person name="Tomoyasu Y."/>
            <person name="Trauner J."/>
            <person name="Van der Zee M."/>
            <person name="Vervoort M."/>
            <person name="Wittkopp N."/>
            <person name="Wimmer E.A."/>
            <person name="Yang X."/>
            <person name="Jones A.K."/>
            <person name="Sattelle D.B."/>
            <person name="Ebert P.R."/>
            <person name="Nelson D."/>
            <person name="Scott J.G."/>
            <person name="Beeman R.W."/>
            <person name="Muthukrishnan S."/>
            <person name="Kramer K.J."/>
            <person name="Arakane Y."/>
            <person name="Beeman R.W."/>
            <person name="Zhu Q."/>
            <person name="Hogenkamp D."/>
            <person name="Dixit R."/>
            <person name="Oppert B."/>
            <person name="Jiang H."/>
            <person name="Zou Z."/>
            <person name="Marshall J."/>
            <person name="Elpidina E."/>
            <person name="Vinokurov K."/>
            <person name="Oppert C."/>
            <person name="Zou Z."/>
            <person name="Evans J."/>
            <person name="Lu Z."/>
            <person name="Zhao P."/>
            <person name="Sumathipala N."/>
            <person name="Altincicek B."/>
            <person name="Vilcinskas A."/>
            <person name="Williams M."/>
            <person name="Hultmark D."/>
            <person name="Hetru C."/>
            <person name="Jiang H."/>
            <person name="Grimmelikhuijzen C.J."/>
            <person name="Hauser F."/>
            <person name="Cazzamali G."/>
            <person name="Williamson M."/>
            <person name="Park Y."/>
            <person name="Li B."/>
            <person name="Tanaka Y."/>
            <person name="Predel R."/>
            <person name="Neupert S."/>
            <person name="Schachtner J."/>
            <person name="Verleyen P."/>
            <person name="Raible F."/>
            <person name="Bork P."/>
            <person name="Friedrich M."/>
            <person name="Walden K.K."/>
            <person name="Robertson H.M."/>
            <person name="Angeli S."/>
            <person name="Foret S."/>
            <person name="Bucher G."/>
            <person name="Schuetz S."/>
            <person name="Maleszka R."/>
            <person name="Wimmer E.A."/>
            <person name="Beeman R.W."/>
            <person name="Lorenzen M."/>
            <person name="Tomoyasu Y."/>
            <person name="Miller S.C."/>
            <person name="Grossmann D."/>
            <person name="Bucher G."/>
        </authorList>
    </citation>
    <scope>NUCLEOTIDE SEQUENCE [LARGE SCALE GENOMIC DNA]</scope>
    <source>
        <strain evidence="3 4">Georgia GA2</strain>
    </source>
</reference>
<feature type="signal peptide" evidence="2">
    <location>
        <begin position="1"/>
        <end position="26"/>
    </location>
</feature>